<evidence type="ECO:0000313" key="2">
    <source>
        <dbReference type="Proteomes" id="UP000652231"/>
    </source>
</evidence>
<evidence type="ECO:0000313" key="1">
    <source>
        <dbReference type="EMBL" id="GGD94128.1"/>
    </source>
</evidence>
<reference evidence="1" key="2">
    <citation type="submission" date="2020-09" db="EMBL/GenBank/DDBJ databases">
        <authorList>
            <person name="Sun Q."/>
            <person name="Zhou Y."/>
        </authorList>
    </citation>
    <scope>NUCLEOTIDE SEQUENCE</scope>
    <source>
        <strain evidence="1">CGMCC 1.12924</strain>
    </source>
</reference>
<gene>
    <name evidence="1" type="ORF">GCM10011312_17340</name>
</gene>
<dbReference type="Proteomes" id="UP000652231">
    <property type="component" value="Unassembled WGS sequence"/>
</dbReference>
<dbReference type="AlphaFoldDB" id="A0A8J2Y718"/>
<keyword evidence="2" id="KW-1185">Reference proteome</keyword>
<accession>A0A8J2Y718</accession>
<dbReference type="EMBL" id="BMGK01000006">
    <property type="protein sequence ID" value="GGD94128.1"/>
    <property type="molecule type" value="Genomic_DNA"/>
</dbReference>
<name>A0A8J2Y718_9FLAO</name>
<organism evidence="1 2">
    <name type="scientific">Planktosalinus lacus</name>
    <dbReference type="NCBI Taxonomy" id="1526573"/>
    <lineage>
        <taxon>Bacteria</taxon>
        <taxon>Pseudomonadati</taxon>
        <taxon>Bacteroidota</taxon>
        <taxon>Flavobacteriia</taxon>
        <taxon>Flavobacteriales</taxon>
        <taxon>Flavobacteriaceae</taxon>
        <taxon>Planktosalinus</taxon>
    </lineage>
</organism>
<proteinExistence type="predicted"/>
<reference evidence="1" key="1">
    <citation type="journal article" date="2014" name="Int. J. Syst. Evol. Microbiol.">
        <title>Complete genome sequence of Corynebacterium casei LMG S-19264T (=DSM 44701T), isolated from a smear-ripened cheese.</title>
        <authorList>
            <consortium name="US DOE Joint Genome Institute (JGI-PGF)"/>
            <person name="Walter F."/>
            <person name="Albersmeier A."/>
            <person name="Kalinowski J."/>
            <person name="Ruckert C."/>
        </authorList>
    </citation>
    <scope>NUCLEOTIDE SEQUENCE</scope>
    <source>
        <strain evidence="1">CGMCC 1.12924</strain>
    </source>
</reference>
<protein>
    <submittedName>
        <fullName evidence="1">Uncharacterized protein</fullName>
    </submittedName>
</protein>
<sequence length="63" mass="7047">MTIAEGISGRKATKSSSREFIIRSFIKNNESILHEIVKTGLVINEVINKENLKNPLKPKGLKL</sequence>
<comment type="caution">
    <text evidence="1">The sequence shown here is derived from an EMBL/GenBank/DDBJ whole genome shotgun (WGS) entry which is preliminary data.</text>
</comment>